<dbReference type="Proteomes" id="UP000515756">
    <property type="component" value="Plasmid pWP2-W18-ESBL-01_1"/>
</dbReference>
<proteinExistence type="predicted"/>
<organism evidence="1 2">
    <name type="scientific">Aeromonas caviae</name>
    <name type="common">Aeromonas punctata</name>
    <dbReference type="NCBI Taxonomy" id="648"/>
    <lineage>
        <taxon>Bacteria</taxon>
        <taxon>Pseudomonadati</taxon>
        <taxon>Pseudomonadota</taxon>
        <taxon>Gammaproteobacteria</taxon>
        <taxon>Aeromonadales</taxon>
        <taxon>Aeromonadaceae</taxon>
        <taxon>Aeromonas</taxon>
    </lineage>
</organism>
<sequence>MNNKMKPVLADSKGNNIYYAWHSMNCNRPKIIFEGPKNRYSGARSQRGFMAVFRSEQERDQFIAKQRIPTEPVPDGFLLELWVATTPMQIRTLKGGMTNSEFAREVELMCDVEFNGGEVFF</sequence>
<reference evidence="1 2" key="1">
    <citation type="submission" date="2019-12" db="EMBL/GenBank/DDBJ databases">
        <title>complete genome sequences of Aeromonas caviae str. WP2-W18-ESBL-01 isolated from wastewater treatment plant effluent.</title>
        <authorList>
            <person name="Sekizuka T."/>
            <person name="Itokawa K."/>
            <person name="Yatsu K."/>
            <person name="Inamine Y."/>
            <person name="Kuroda M."/>
        </authorList>
    </citation>
    <scope>NUCLEOTIDE SEQUENCE [LARGE SCALE GENOMIC DNA]</scope>
    <source>
        <strain evidence="1 2">WP2-W18-ESBL-01</strain>
        <plasmid evidence="1 2">pWP2-W18-ESBL-01_1</plasmid>
    </source>
</reference>
<dbReference type="AlphaFoldDB" id="A0A6S4TXS8"/>
<dbReference type="EMBL" id="AP021928">
    <property type="protein sequence ID" value="BBQ32857.1"/>
    <property type="molecule type" value="Genomic_DNA"/>
</dbReference>
<keyword evidence="1" id="KW-0614">Plasmid</keyword>
<evidence type="ECO:0000313" key="2">
    <source>
        <dbReference type="Proteomes" id="UP000515756"/>
    </source>
</evidence>
<gene>
    <name evidence="1" type="ORF">WP2W18E01_P11040</name>
</gene>
<evidence type="ECO:0000313" key="1">
    <source>
        <dbReference type="EMBL" id="BBQ32857.1"/>
    </source>
</evidence>
<name>A0A6S4TXS8_AERCA</name>
<geneLocation type="plasmid" evidence="1 2">
    <name>pWP2-W18-ESBL-01_1</name>
</geneLocation>
<protein>
    <submittedName>
        <fullName evidence="1">Uncharacterized protein</fullName>
    </submittedName>
</protein>
<dbReference type="RefSeq" id="WP_182936430.1">
    <property type="nucleotide sequence ID" value="NZ_AP021928.1"/>
</dbReference>
<accession>A0A6S4TXS8</accession>